<evidence type="ECO:0000313" key="3">
    <source>
        <dbReference type="EMBL" id="CAB5053834.1"/>
    </source>
</evidence>
<organism evidence="2">
    <name type="scientific">freshwater metagenome</name>
    <dbReference type="NCBI Taxonomy" id="449393"/>
    <lineage>
        <taxon>unclassified sequences</taxon>
        <taxon>metagenomes</taxon>
        <taxon>ecological metagenomes</taxon>
    </lineage>
</organism>
<dbReference type="EMBL" id="CAFBQH010000079">
    <property type="protein sequence ID" value="CAB5053834.1"/>
    <property type="molecule type" value="Genomic_DNA"/>
</dbReference>
<sequence>MSTRKLILSAIICALVIIVAGGAKIFQMTRDTITVEVFDLGVNRTLADMTVSVETVSQNADVTVVHVSMVGVEGADAKEGWRLLAGGTVLSPVALPVGTLGVPCATTRSVDVTSCDLAFPASEGSVTVAYLRAGLQSQWSRH</sequence>
<evidence type="ECO:0000313" key="1">
    <source>
        <dbReference type="EMBL" id="CAB4368390.1"/>
    </source>
</evidence>
<dbReference type="EMBL" id="CAEZZL010000174">
    <property type="protein sequence ID" value="CAB4773153.1"/>
    <property type="molecule type" value="Genomic_DNA"/>
</dbReference>
<accession>A0A6J6VQ75</accession>
<proteinExistence type="predicted"/>
<evidence type="ECO:0000313" key="2">
    <source>
        <dbReference type="EMBL" id="CAB4773153.1"/>
    </source>
</evidence>
<dbReference type="AlphaFoldDB" id="A0A6J6VQ75"/>
<dbReference type="EMBL" id="CAETWZ010000143">
    <property type="protein sequence ID" value="CAB4368390.1"/>
    <property type="molecule type" value="Genomic_DNA"/>
</dbReference>
<reference evidence="2" key="1">
    <citation type="submission" date="2020-05" db="EMBL/GenBank/DDBJ databases">
        <authorList>
            <person name="Chiriac C."/>
            <person name="Salcher M."/>
            <person name="Ghai R."/>
            <person name="Kavagutti S V."/>
        </authorList>
    </citation>
    <scope>NUCLEOTIDE SEQUENCE</scope>
</reference>
<protein>
    <submittedName>
        <fullName evidence="2">Unannotated protein</fullName>
    </submittedName>
</protein>
<name>A0A6J6VQ75_9ZZZZ</name>
<gene>
    <name evidence="2" type="ORF">UFOPK2870_01425</name>
    <name evidence="1" type="ORF">UFOPK4179_01191</name>
    <name evidence="3" type="ORF">UFOPK4293_01218</name>
</gene>